<dbReference type="Gene3D" id="3.50.50.60">
    <property type="entry name" value="FAD/NAD(P)-binding domain"/>
    <property type="match status" value="1"/>
</dbReference>
<dbReference type="AlphaFoldDB" id="A0A1N7L2L7"/>
<name>A0A1N7L2L7_9GAMM</name>
<accession>A0A1N7L2L7</accession>
<dbReference type="STRING" id="619304.SAMN05421760_103180"/>
<sequence length="61" mass="6920">MAAGMEAFKQLFGHQQPWLKLLRNMRMNALDKLSPVKQHVVMQAMGLSGDVPLLAKRLMDQ</sequence>
<gene>
    <name evidence="1" type="ORF">SAMN05421760_103180</name>
</gene>
<evidence type="ECO:0000313" key="1">
    <source>
        <dbReference type="EMBL" id="SIS68108.1"/>
    </source>
</evidence>
<proteinExistence type="predicted"/>
<protein>
    <submittedName>
        <fullName evidence="1">2-octaprenylphenol hydroxylase</fullName>
    </submittedName>
</protein>
<organism evidence="1 2">
    <name type="scientific">Neptunomonas antarctica</name>
    <dbReference type="NCBI Taxonomy" id="619304"/>
    <lineage>
        <taxon>Bacteria</taxon>
        <taxon>Pseudomonadati</taxon>
        <taxon>Pseudomonadota</taxon>
        <taxon>Gammaproteobacteria</taxon>
        <taxon>Oceanospirillales</taxon>
        <taxon>Oceanospirillaceae</taxon>
        <taxon>Neptunomonas</taxon>
    </lineage>
</organism>
<dbReference type="InterPro" id="IPR036188">
    <property type="entry name" value="FAD/NAD-bd_sf"/>
</dbReference>
<dbReference type="Proteomes" id="UP000185999">
    <property type="component" value="Unassembled WGS sequence"/>
</dbReference>
<keyword evidence="2" id="KW-1185">Reference proteome</keyword>
<reference evidence="2" key="1">
    <citation type="submission" date="2017-01" db="EMBL/GenBank/DDBJ databases">
        <authorList>
            <person name="Varghese N."/>
            <person name="Submissions S."/>
        </authorList>
    </citation>
    <scope>NUCLEOTIDE SEQUENCE [LARGE SCALE GENOMIC DNA]</scope>
    <source>
        <strain evidence="2">DSM 22306</strain>
    </source>
</reference>
<dbReference type="EMBL" id="FTOE01000003">
    <property type="protein sequence ID" value="SIS68108.1"/>
    <property type="molecule type" value="Genomic_DNA"/>
</dbReference>
<evidence type="ECO:0000313" key="2">
    <source>
        <dbReference type="Proteomes" id="UP000185999"/>
    </source>
</evidence>